<dbReference type="EMBL" id="JARFYM010000017">
    <property type="protein sequence ID" value="MDL2401264.1"/>
    <property type="molecule type" value="Genomic_DNA"/>
</dbReference>
<organism evidence="1 2">
    <name type="scientific">Rhizobium mayense</name>
    <dbReference type="NCBI Taxonomy" id="1312184"/>
    <lineage>
        <taxon>Bacteria</taxon>
        <taxon>Pseudomonadati</taxon>
        <taxon>Pseudomonadota</taxon>
        <taxon>Alphaproteobacteria</taxon>
        <taxon>Hyphomicrobiales</taxon>
        <taxon>Rhizobiaceae</taxon>
        <taxon>Rhizobium/Agrobacterium group</taxon>
        <taxon>Rhizobium</taxon>
    </lineage>
</organism>
<dbReference type="Gene3D" id="6.20.20.10">
    <property type="match status" value="1"/>
</dbReference>
<dbReference type="SUPFAM" id="SSF57938">
    <property type="entry name" value="DnaJ/Hsp40 cysteine-rich domain"/>
    <property type="match status" value="1"/>
</dbReference>
<keyword evidence="2" id="KW-1185">Reference proteome</keyword>
<gene>
    <name evidence="1" type="ORF">PY649_20365</name>
</gene>
<evidence type="ECO:0000313" key="2">
    <source>
        <dbReference type="Proteomes" id="UP001172645"/>
    </source>
</evidence>
<comment type="caution">
    <text evidence="1">The sequence shown here is derived from an EMBL/GenBank/DDBJ whole genome shotgun (WGS) entry which is preliminary data.</text>
</comment>
<accession>A0ABT7JY38</accession>
<name>A0ABT7JY38_9HYPH</name>
<proteinExistence type="predicted"/>
<protein>
    <recommendedName>
        <fullName evidence="3">YgiT-type zinc finger protein</fullName>
    </recommendedName>
</protein>
<dbReference type="RefSeq" id="WP_285870455.1">
    <property type="nucleotide sequence ID" value="NZ_JARFYM010000017.1"/>
</dbReference>
<reference evidence="1" key="1">
    <citation type="submission" date="2023-06" db="EMBL/GenBank/DDBJ databases">
        <title>Phylogenetic Diversity of Rhizobium strains.</title>
        <authorList>
            <person name="Moura F.T."/>
            <person name="Helene L.C.F."/>
            <person name="Hungria M."/>
        </authorList>
    </citation>
    <scope>NUCLEOTIDE SEQUENCE</scope>
    <source>
        <strain evidence="1">CCGE526</strain>
    </source>
</reference>
<sequence length="52" mass="5718">MTEETTCPRCRGVGQAVRRITFRKDGSVSTITYDPKHECTACDGTGVAEVKR</sequence>
<evidence type="ECO:0008006" key="3">
    <source>
        <dbReference type="Google" id="ProtNLM"/>
    </source>
</evidence>
<dbReference type="Proteomes" id="UP001172645">
    <property type="component" value="Unassembled WGS sequence"/>
</dbReference>
<evidence type="ECO:0000313" key="1">
    <source>
        <dbReference type="EMBL" id="MDL2401264.1"/>
    </source>
</evidence>
<dbReference type="InterPro" id="IPR036410">
    <property type="entry name" value="HSP_DnaJ_Cys-rich_dom_sf"/>
</dbReference>